<organism evidence="5 6">
    <name type="scientific">Agromyces albus</name>
    <dbReference type="NCBI Taxonomy" id="205332"/>
    <lineage>
        <taxon>Bacteria</taxon>
        <taxon>Bacillati</taxon>
        <taxon>Actinomycetota</taxon>
        <taxon>Actinomycetes</taxon>
        <taxon>Micrococcales</taxon>
        <taxon>Microbacteriaceae</taxon>
        <taxon>Agromyces</taxon>
    </lineage>
</organism>
<keyword evidence="3" id="KW-0804">Transcription</keyword>
<protein>
    <submittedName>
        <fullName evidence="5">DeoR/GlpR transcriptional regulator</fullName>
    </submittedName>
</protein>
<dbReference type="EMBL" id="SDPN01000004">
    <property type="protein sequence ID" value="RXZ72513.1"/>
    <property type="molecule type" value="Genomic_DNA"/>
</dbReference>
<keyword evidence="1" id="KW-0805">Transcription regulation</keyword>
<dbReference type="SUPFAM" id="SSF46785">
    <property type="entry name" value="Winged helix' DNA-binding domain"/>
    <property type="match status" value="1"/>
</dbReference>
<dbReference type="GO" id="GO:0003677">
    <property type="term" value="F:DNA binding"/>
    <property type="evidence" value="ECO:0007669"/>
    <property type="project" value="UniProtKB-KW"/>
</dbReference>
<dbReference type="AlphaFoldDB" id="A0A4Q2L7J2"/>
<dbReference type="InterPro" id="IPR036390">
    <property type="entry name" value="WH_DNA-bd_sf"/>
</dbReference>
<dbReference type="InterPro" id="IPR050313">
    <property type="entry name" value="Carb_Metab_HTH_regulators"/>
</dbReference>
<dbReference type="InterPro" id="IPR037171">
    <property type="entry name" value="NagB/RpiA_transferase-like"/>
</dbReference>
<comment type="caution">
    <text evidence="5">The sequence shown here is derived from an EMBL/GenBank/DDBJ whole genome shotgun (WGS) entry which is preliminary data.</text>
</comment>
<evidence type="ECO:0000256" key="3">
    <source>
        <dbReference type="ARBA" id="ARBA00023163"/>
    </source>
</evidence>
<dbReference type="PROSITE" id="PS00894">
    <property type="entry name" value="HTH_DEOR_1"/>
    <property type="match status" value="1"/>
</dbReference>
<keyword evidence="2" id="KW-0238">DNA-binding</keyword>
<evidence type="ECO:0000313" key="5">
    <source>
        <dbReference type="EMBL" id="RXZ72513.1"/>
    </source>
</evidence>
<evidence type="ECO:0000259" key="4">
    <source>
        <dbReference type="PROSITE" id="PS51000"/>
    </source>
</evidence>
<dbReference type="SMART" id="SM00420">
    <property type="entry name" value="HTH_DEOR"/>
    <property type="match status" value="1"/>
</dbReference>
<keyword evidence="6" id="KW-1185">Reference proteome</keyword>
<dbReference type="Pfam" id="PF08220">
    <property type="entry name" value="HTH_DeoR"/>
    <property type="match status" value="1"/>
</dbReference>
<gene>
    <name evidence="5" type="ORF">ESP51_03345</name>
</gene>
<reference evidence="5 6" key="1">
    <citation type="submission" date="2019-01" db="EMBL/GenBank/DDBJ databases">
        <title>Agromyces.</title>
        <authorList>
            <person name="Li J."/>
        </authorList>
    </citation>
    <scope>NUCLEOTIDE SEQUENCE [LARGE SCALE GENOMIC DNA]</scope>
    <source>
        <strain evidence="5 6">DSM 15934</strain>
    </source>
</reference>
<dbReference type="PANTHER" id="PTHR30363:SF44">
    <property type="entry name" value="AGA OPERON TRANSCRIPTIONAL REPRESSOR-RELATED"/>
    <property type="match status" value="1"/>
</dbReference>
<feature type="domain" description="HTH deoR-type" evidence="4">
    <location>
        <begin position="11"/>
        <end position="66"/>
    </location>
</feature>
<proteinExistence type="predicted"/>
<dbReference type="OrthoDB" id="7688673at2"/>
<dbReference type="Pfam" id="PF00455">
    <property type="entry name" value="DeoRC"/>
    <property type="match status" value="1"/>
</dbReference>
<accession>A0A4Q2L7J2</accession>
<dbReference type="RefSeq" id="WP_129519477.1">
    <property type="nucleotide sequence ID" value="NZ_SDPN01000004.1"/>
</dbReference>
<sequence length="268" mass="29327">MSPNTPGPSSRSARQRMILDHVLAAGSATAAELAELTGRSPMTVHRDLEDLAARQLVRKFHGGVSALPTSVFESSSEFRLHRRAEEKAALAQVAETFVEPGMSVMLDDSTTVLALAGLVKDKAPLTVVSNYRQVLETLRETPDVHLIMIGGAYSRTHDSFIGPPDQTNLEAYAVDIAFQSTSTMDERMTYHQEQDIVSMKRVMLQTGRRRVLMMDGSKVGHTSLHRFVPIAEFTDVILTDDVDPGVVERIGEHATVHVAAVPSRAGIR</sequence>
<evidence type="ECO:0000313" key="6">
    <source>
        <dbReference type="Proteomes" id="UP000293865"/>
    </source>
</evidence>
<name>A0A4Q2L7J2_9MICO</name>
<dbReference type="Gene3D" id="1.10.10.10">
    <property type="entry name" value="Winged helix-like DNA-binding domain superfamily/Winged helix DNA-binding domain"/>
    <property type="match status" value="1"/>
</dbReference>
<evidence type="ECO:0000256" key="2">
    <source>
        <dbReference type="ARBA" id="ARBA00023125"/>
    </source>
</evidence>
<evidence type="ECO:0000256" key="1">
    <source>
        <dbReference type="ARBA" id="ARBA00023015"/>
    </source>
</evidence>
<dbReference type="InterPro" id="IPR036388">
    <property type="entry name" value="WH-like_DNA-bd_sf"/>
</dbReference>
<dbReference type="PROSITE" id="PS51000">
    <property type="entry name" value="HTH_DEOR_2"/>
    <property type="match status" value="1"/>
</dbReference>
<dbReference type="GO" id="GO:0003700">
    <property type="term" value="F:DNA-binding transcription factor activity"/>
    <property type="evidence" value="ECO:0007669"/>
    <property type="project" value="InterPro"/>
</dbReference>
<dbReference type="InterPro" id="IPR001034">
    <property type="entry name" value="DeoR_HTH"/>
</dbReference>
<dbReference type="SMART" id="SM01134">
    <property type="entry name" value="DeoRC"/>
    <property type="match status" value="1"/>
</dbReference>
<dbReference type="PRINTS" id="PR00037">
    <property type="entry name" value="HTHLACR"/>
</dbReference>
<dbReference type="Proteomes" id="UP000293865">
    <property type="component" value="Unassembled WGS sequence"/>
</dbReference>
<dbReference type="SUPFAM" id="SSF100950">
    <property type="entry name" value="NagB/RpiA/CoA transferase-like"/>
    <property type="match status" value="1"/>
</dbReference>
<dbReference type="PANTHER" id="PTHR30363">
    <property type="entry name" value="HTH-TYPE TRANSCRIPTIONAL REGULATOR SRLR-RELATED"/>
    <property type="match status" value="1"/>
</dbReference>
<dbReference type="InterPro" id="IPR014036">
    <property type="entry name" value="DeoR-like_C"/>
</dbReference>
<dbReference type="InterPro" id="IPR018356">
    <property type="entry name" value="Tscrpt_reg_HTH_DeoR_CS"/>
</dbReference>